<evidence type="ECO:0000256" key="1">
    <source>
        <dbReference type="SAM" id="Phobius"/>
    </source>
</evidence>
<keyword evidence="1" id="KW-0812">Transmembrane</keyword>
<keyword evidence="3" id="KW-1185">Reference proteome</keyword>
<organism evidence="2 3">
    <name type="scientific">Legionella santicrucis</name>
    <dbReference type="NCBI Taxonomy" id="45074"/>
    <lineage>
        <taxon>Bacteria</taxon>
        <taxon>Pseudomonadati</taxon>
        <taxon>Pseudomonadota</taxon>
        <taxon>Gammaproteobacteria</taxon>
        <taxon>Legionellales</taxon>
        <taxon>Legionellaceae</taxon>
        <taxon>Legionella</taxon>
    </lineage>
</organism>
<dbReference type="AlphaFoldDB" id="A0A0W0Z4Z6"/>
<dbReference type="EMBL" id="LNYU01000023">
    <property type="protein sequence ID" value="KTD64231.1"/>
    <property type="molecule type" value="Genomic_DNA"/>
</dbReference>
<keyword evidence="1" id="KW-1133">Transmembrane helix</keyword>
<proteinExistence type="predicted"/>
<name>A0A0W0Z4Z6_9GAMM</name>
<gene>
    <name evidence="2" type="ORF">Lsan_0926</name>
</gene>
<dbReference type="RefSeq" id="WP_058513363.1">
    <property type="nucleotide sequence ID" value="NZ_CAAAIH010000053.1"/>
</dbReference>
<feature type="transmembrane region" description="Helical" evidence="1">
    <location>
        <begin position="53"/>
        <end position="73"/>
    </location>
</feature>
<evidence type="ECO:0000313" key="3">
    <source>
        <dbReference type="Proteomes" id="UP000054703"/>
    </source>
</evidence>
<protein>
    <recommendedName>
        <fullName evidence="4">HEPN AbiU2-like domain-containing protein</fullName>
    </recommendedName>
</protein>
<keyword evidence="1" id="KW-0472">Membrane</keyword>
<comment type="caution">
    <text evidence="2">The sequence shown here is derived from an EMBL/GenBank/DDBJ whole genome shotgun (WGS) entry which is preliminary data.</text>
</comment>
<dbReference type="PATRIC" id="fig|45074.5.peg.970"/>
<evidence type="ECO:0008006" key="4">
    <source>
        <dbReference type="Google" id="ProtNLM"/>
    </source>
</evidence>
<reference evidence="2 3" key="1">
    <citation type="submission" date="2015-11" db="EMBL/GenBank/DDBJ databases">
        <title>Genomic analysis of 38 Legionella species identifies large and diverse effector repertoires.</title>
        <authorList>
            <person name="Burstein D."/>
            <person name="Amaro F."/>
            <person name="Zusman T."/>
            <person name="Lifshitz Z."/>
            <person name="Cohen O."/>
            <person name="Gilbert J.A."/>
            <person name="Pupko T."/>
            <person name="Shuman H.A."/>
            <person name="Segal G."/>
        </authorList>
    </citation>
    <scope>NUCLEOTIDE SEQUENCE [LARGE SCALE GENOMIC DNA]</scope>
    <source>
        <strain evidence="2 3">SC-63-C7</strain>
    </source>
</reference>
<evidence type="ECO:0000313" key="2">
    <source>
        <dbReference type="EMBL" id="KTD64231.1"/>
    </source>
</evidence>
<dbReference type="OrthoDB" id="5149546at2"/>
<accession>A0A0W0Z4Z6</accession>
<dbReference type="Proteomes" id="UP000054703">
    <property type="component" value="Unassembled WGS sequence"/>
</dbReference>
<sequence>MKKPYDMKLITLHQHWLIAEANDRLLKSDLNKSDYEYIASSFEGRFFNPKMTAALIFSMQRVAVTYALIYVVIEGYKQSNFNNVLIDNLLSRSDCVEALRRLRNATFHYQSVPFSPKAVDFILIGDSELWIKEIHQAFKKFFEQELELEKNISEFNKVSNEEYNIFTLLQSKLK</sequence>